<dbReference type="Proteomes" id="UP000325286">
    <property type="component" value="Chromosome"/>
</dbReference>
<dbReference type="GO" id="GO:0005507">
    <property type="term" value="F:copper ion binding"/>
    <property type="evidence" value="ECO:0007669"/>
    <property type="project" value="InterPro"/>
</dbReference>
<keyword evidence="21" id="KW-0560">Oxidoreductase</keyword>
<dbReference type="InterPro" id="IPR045187">
    <property type="entry name" value="CcO_II"/>
</dbReference>
<keyword evidence="15" id="KW-0186">Copper</keyword>
<evidence type="ECO:0000259" key="20">
    <source>
        <dbReference type="PROSITE" id="PS51007"/>
    </source>
</evidence>
<evidence type="ECO:0000256" key="6">
    <source>
        <dbReference type="ARBA" id="ARBA00022692"/>
    </source>
</evidence>
<feature type="domain" description="Cytochrome oxidase subunit II copper A binding" evidence="18">
    <location>
        <begin position="107"/>
        <end position="254"/>
    </location>
</feature>
<feature type="domain" description="Cytochrome c" evidence="20">
    <location>
        <begin position="262"/>
        <end position="358"/>
    </location>
</feature>
<comment type="subcellular location">
    <subcellularLocation>
        <location evidence="14">Cell membrane</location>
        <topology evidence="14">Multi-pass membrane protein</topology>
    </subcellularLocation>
    <subcellularLocation>
        <location evidence="1">Membrane</location>
        <topology evidence="1">Multi-pass membrane protein</topology>
    </subcellularLocation>
</comment>
<dbReference type="GO" id="GO:0004129">
    <property type="term" value="F:cytochrome-c oxidase activity"/>
    <property type="evidence" value="ECO:0007669"/>
    <property type="project" value="UniProtKB-EC"/>
</dbReference>
<evidence type="ECO:0000256" key="16">
    <source>
        <dbReference type="SAM" id="MobiDB-lite"/>
    </source>
</evidence>
<dbReference type="Pfam" id="PF00116">
    <property type="entry name" value="COX2"/>
    <property type="match status" value="1"/>
</dbReference>
<dbReference type="Pfam" id="PF00034">
    <property type="entry name" value="Cytochrom_C"/>
    <property type="match status" value="1"/>
</dbReference>
<evidence type="ECO:0000256" key="14">
    <source>
        <dbReference type="RuleBase" id="RU000456"/>
    </source>
</evidence>
<evidence type="ECO:0000313" key="22">
    <source>
        <dbReference type="Proteomes" id="UP000325286"/>
    </source>
</evidence>
<proteinExistence type="inferred from homology"/>
<feature type="domain" description="Cytochrome oxidase subunit II transmembrane region profile" evidence="19">
    <location>
        <begin position="10"/>
        <end position="106"/>
    </location>
</feature>
<organism evidence="21 22">
    <name type="scientific">Roseimaritima ulvae</name>
    <dbReference type="NCBI Taxonomy" id="980254"/>
    <lineage>
        <taxon>Bacteria</taxon>
        <taxon>Pseudomonadati</taxon>
        <taxon>Planctomycetota</taxon>
        <taxon>Planctomycetia</taxon>
        <taxon>Pirellulales</taxon>
        <taxon>Pirellulaceae</taxon>
        <taxon>Roseimaritima</taxon>
    </lineage>
</organism>
<dbReference type="GO" id="GO:0020037">
    <property type="term" value="F:heme binding"/>
    <property type="evidence" value="ECO:0007669"/>
    <property type="project" value="InterPro"/>
</dbReference>
<keyword evidence="6 14" id="KW-0812">Transmembrane</keyword>
<dbReference type="InterPro" id="IPR009056">
    <property type="entry name" value="Cyt_c-like_dom"/>
</dbReference>
<keyword evidence="12 17" id="KW-0472">Membrane</keyword>
<dbReference type="InterPro" id="IPR002429">
    <property type="entry name" value="CcO_II-like_C"/>
</dbReference>
<keyword evidence="22" id="KW-1185">Reference proteome</keyword>
<feature type="compositionally biased region" description="Low complexity" evidence="16">
    <location>
        <begin position="368"/>
        <end position="395"/>
    </location>
</feature>
<dbReference type="PANTHER" id="PTHR22888:SF9">
    <property type="entry name" value="CYTOCHROME C OXIDASE SUBUNIT 2"/>
    <property type="match status" value="1"/>
</dbReference>
<dbReference type="GO" id="GO:0005886">
    <property type="term" value="C:plasma membrane"/>
    <property type="evidence" value="ECO:0007669"/>
    <property type="project" value="UniProtKB-SubCell"/>
</dbReference>
<evidence type="ECO:0000256" key="10">
    <source>
        <dbReference type="ARBA" id="ARBA00022989"/>
    </source>
</evidence>
<dbReference type="PANTHER" id="PTHR22888">
    <property type="entry name" value="CYTOCHROME C OXIDASE, SUBUNIT II"/>
    <property type="match status" value="1"/>
</dbReference>
<comment type="catalytic activity">
    <reaction evidence="15">
        <text>4 Fe(II)-[cytochrome c] + O2 + 8 H(+)(in) = 4 Fe(III)-[cytochrome c] + 2 H2O + 4 H(+)(out)</text>
        <dbReference type="Rhea" id="RHEA:11436"/>
        <dbReference type="Rhea" id="RHEA-COMP:10350"/>
        <dbReference type="Rhea" id="RHEA-COMP:14399"/>
        <dbReference type="ChEBI" id="CHEBI:15377"/>
        <dbReference type="ChEBI" id="CHEBI:15378"/>
        <dbReference type="ChEBI" id="CHEBI:15379"/>
        <dbReference type="ChEBI" id="CHEBI:29033"/>
        <dbReference type="ChEBI" id="CHEBI:29034"/>
        <dbReference type="EC" id="7.1.1.9"/>
    </reaction>
</comment>
<evidence type="ECO:0000256" key="2">
    <source>
        <dbReference type="ARBA" id="ARBA00007866"/>
    </source>
</evidence>
<evidence type="ECO:0000256" key="13">
    <source>
        <dbReference type="PROSITE-ProRule" id="PRU00433"/>
    </source>
</evidence>
<dbReference type="PROSITE" id="PS50857">
    <property type="entry name" value="COX2_CUA"/>
    <property type="match status" value="1"/>
</dbReference>
<keyword evidence="11 13" id="KW-0408">Iron</keyword>
<protein>
    <recommendedName>
        <fullName evidence="15">Cytochrome c oxidase subunit 2</fullName>
        <ecNumber evidence="15">7.1.1.9</ecNumber>
    </recommendedName>
</protein>
<comment type="cofactor">
    <cofactor evidence="15">
        <name>Cu cation</name>
        <dbReference type="ChEBI" id="CHEBI:23378"/>
    </cofactor>
    <text evidence="15">Binds a copper A center.</text>
</comment>
<dbReference type="InterPro" id="IPR036257">
    <property type="entry name" value="Cyt_c_oxidase_su2_TM_sf"/>
</dbReference>
<evidence type="ECO:0000259" key="19">
    <source>
        <dbReference type="PROSITE" id="PS50999"/>
    </source>
</evidence>
<gene>
    <name evidence="21" type="primary">ctaC_1</name>
    <name evidence="21" type="ORF">UC8_27320</name>
</gene>
<evidence type="ECO:0000256" key="17">
    <source>
        <dbReference type="SAM" id="Phobius"/>
    </source>
</evidence>
<keyword evidence="7 13" id="KW-0479">Metal-binding</keyword>
<dbReference type="GO" id="GO:0005506">
    <property type="term" value="F:iron ion binding"/>
    <property type="evidence" value="ECO:0007669"/>
    <property type="project" value="InterPro"/>
</dbReference>
<evidence type="ECO:0000256" key="5">
    <source>
        <dbReference type="ARBA" id="ARBA00022660"/>
    </source>
</evidence>
<dbReference type="Gene3D" id="1.10.760.10">
    <property type="entry name" value="Cytochrome c-like domain"/>
    <property type="match status" value="1"/>
</dbReference>
<dbReference type="Pfam" id="PF02790">
    <property type="entry name" value="COX2_TM"/>
    <property type="match status" value="1"/>
</dbReference>
<dbReference type="GO" id="GO:0042773">
    <property type="term" value="P:ATP synthesis coupled electron transport"/>
    <property type="evidence" value="ECO:0007669"/>
    <property type="project" value="TreeGrafter"/>
</dbReference>
<evidence type="ECO:0000256" key="3">
    <source>
        <dbReference type="ARBA" id="ARBA00022448"/>
    </source>
</evidence>
<dbReference type="GO" id="GO:0016491">
    <property type="term" value="F:oxidoreductase activity"/>
    <property type="evidence" value="ECO:0007669"/>
    <property type="project" value="UniProtKB-KW"/>
</dbReference>
<dbReference type="PRINTS" id="PR00605">
    <property type="entry name" value="CYTCHROMECIC"/>
</dbReference>
<dbReference type="Gene3D" id="1.10.287.90">
    <property type="match status" value="1"/>
</dbReference>
<evidence type="ECO:0000256" key="15">
    <source>
        <dbReference type="RuleBase" id="RU004024"/>
    </source>
</evidence>
<dbReference type="EC" id="7.1.1.9" evidence="15"/>
<comment type="similarity">
    <text evidence="2 14">Belongs to the cytochrome c oxidase subunit 2 family.</text>
</comment>
<dbReference type="SUPFAM" id="SSF46626">
    <property type="entry name" value="Cytochrome c"/>
    <property type="match status" value="1"/>
</dbReference>
<keyword evidence="5 14" id="KW-0679">Respiratory chain</keyword>
<dbReference type="Gene3D" id="2.60.40.420">
    <property type="entry name" value="Cupredoxins - blue copper proteins"/>
    <property type="match status" value="1"/>
</dbReference>
<evidence type="ECO:0000256" key="9">
    <source>
        <dbReference type="ARBA" id="ARBA00022982"/>
    </source>
</evidence>
<dbReference type="KEGG" id="rul:UC8_27320"/>
<comment type="function">
    <text evidence="15">Subunits I and II form the functional core of the enzyme complex. Electrons originating in cytochrome c are transferred via heme a and Cu(A) to the binuclear center formed by heme a3 and Cu(B).</text>
</comment>
<evidence type="ECO:0000256" key="8">
    <source>
        <dbReference type="ARBA" id="ARBA00022967"/>
    </source>
</evidence>
<evidence type="ECO:0000256" key="4">
    <source>
        <dbReference type="ARBA" id="ARBA00022617"/>
    </source>
</evidence>
<dbReference type="InterPro" id="IPR008168">
    <property type="entry name" value="Cyt_C_IC"/>
</dbReference>
<keyword evidence="3 14" id="KW-0813">Transport</keyword>
<feature type="transmembrane region" description="Helical" evidence="17">
    <location>
        <begin position="35"/>
        <end position="54"/>
    </location>
</feature>
<dbReference type="SUPFAM" id="SSF49503">
    <property type="entry name" value="Cupredoxins"/>
    <property type="match status" value="1"/>
</dbReference>
<dbReference type="PROSITE" id="PS50999">
    <property type="entry name" value="COX2_TM"/>
    <property type="match status" value="1"/>
</dbReference>
<evidence type="ECO:0000256" key="12">
    <source>
        <dbReference type="ARBA" id="ARBA00023136"/>
    </source>
</evidence>
<evidence type="ECO:0000259" key="18">
    <source>
        <dbReference type="PROSITE" id="PS50857"/>
    </source>
</evidence>
<feature type="region of interest" description="Disordered" evidence="16">
    <location>
        <begin position="364"/>
        <end position="395"/>
    </location>
</feature>
<evidence type="ECO:0000256" key="11">
    <source>
        <dbReference type="ARBA" id="ARBA00023004"/>
    </source>
</evidence>
<dbReference type="PROSITE" id="PS51007">
    <property type="entry name" value="CYTC"/>
    <property type="match status" value="1"/>
</dbReference>
<name>A0A5B9QTI4_9BACT</name>
<keyword evidence="10 17" id="KW-1133">Transmembrane helix</keyword>
<dbReference type="EMBL" id="CP042914">
    <property type="protein sequence ID" value="QEG40715.1"/>
    <property type="molecule type" value="Genomic_DNA"/>
</dbReference>
<dbReference type="AlphaFoldDB" id="A0A5B9QTI4"/>
<reference evidence="21 22" key="1">
    <citation type="submission" date="2019-08" db="EMBL/GenBank/DDBJ databases">
        <title>Deep-cultivation of Planctomycetes and their phenomic and genomic characterization uncovers novel biology.</title>
        <authorList>
            <person name="Wiegand S."/>
            <person name="Jogler M."/>
            <person name="Boedeker C."/>
            <person name="Pinto D."/>
            <person name="Vollmers J."/>
            <person name="Rivas-Marin E."/>
            <person name="Kohn T."/>
            <person name="Peeters S.H."/>
            <person name="Heuer A."/>
            <person name="Rast P."/>
            <person name="Oberbeckmann S."/>
            <person name="Bunk B."/>
            <person name="Jeske O."/>
            <person name="Meyerdierks A."/>
            <person name="Storesund J.E."/>
            <person name="Kallscheuer N."/>
            <person name="Luecker S."/>
            <person name="Lage O.M."/>
            <person name="Pohl T."/>
            <person name="Merkel B.J."/>
            <person name="Hornburger P."/>
            <person name="Mueller R.-W."/>
            <person name="Bruemmer F."/>
            <person name="Labrenz M."/>
            <person name="Spormann A.M."/>
            <person name="Op den Camp H."/>
            <person name="Overmann J."/>
            <person name="Amann R."/>
            <person name="Jetten M.S.M."/>
            <person name="Mascher T."/>
            <person name="Medema M.H."/>
            <person name="Devos D.P."/>
            <person name="Kaster A.-K."/>
            <person name="Ovreas L."/>
            <person name="Rohde M."/>
            <person name="Galperin M.Y."/>
            <person name="Jogler C."/>
        </authorList>
    </citation>
    <scope>NUCLEOTIDE SEQUENCE [LARGE SCALE GENOMIC DNA]</scope>
    <source>
        <strain evidence="21 22">UC8</strain>
    </source>
</reference>
<keyword evidence="4 13" id="KW-0349">Heme</keyword>
<dbReference type="SUPFAM" id="SSF81464">
    <property type="entry name" value="Cytochrome c oxidase subunit II-like, transmembrane region"/>
    <property type="match status" value="1"/>
</dbReference>
<sequence>MLDGLSLLADAASTGMWFPDQSSTYAAESDSTYGMILWISLAFFIPLAFLMFWFPYKYHGGKSGKATSRVTHHNVLEITWTVVPCIFLVIMFVRGSWGFLDMATPPEGARQVDLKAFKWGFSMDYGNGAIHPELHVVVNQPTKMVMRSSDVLHAFYVPAFRIKRDIVPGRYNVAWFEATQATPKVSDEELQAALDAHEESGAESWDYDRHQITEDGYRFYDLFCAEYCGRDHSAMQTYVVVHETEEDLNAWIKKISSRGDTPPAQYGEKLYRLRNCVGCHSTEAGKVLVGPSFANLYGYEREMTSGEKVLGDEQYIRESILDPKAKVVLGFNPQMPSFKGQLSDDDIASLIAFMKTLSDRGQTASDVAAESDTTTNSSTDQADAAADAAATPAAN</sequence>
<dbReference type="InterPro" id="IPR036909">
    <property type="entry name" value="Cyt_c-like_dom_sf"/>
</dbReference>
<keyword evidence="8" id="KW-1278">Translocase</keyword>
<evidence type="ECO:0000313" key="21">
    <source>
        <dbReference type="EMBL" id="QEG40715.1"/>
    </source>
</evidence>
<feature type="transmembrane region" description="Helical" evidence="17">
    <location>
        <begin position="75"/>
        <end position="97"/>
    </location>
</feature>
<accession>A0A5B9QTI4</accession>
<evidence type="ECO:0000256" key="1">
    <source>
        <dbReference type="ARBA" id="ARBA00004141"/>
    </source>
</evidence>
<evidence type="ECO:0000256" key="7">
    <source>
        <dbReference type="ARBA" id="ARBA00022723"/>
    </source>
</evidence>
<dbReference type="InterPro" id="IPR008972">
    <property type="entry name" value="Cupredoxin"/>
</dbReference>
<dbReference type="InterPro" id="IPR011759">
    <property type="entry name" value="Cyt_c_oxidase_su2_TM_dom"/>
</dbReference>
<keyword evidence="9 14" id="KW-0249">Electron transport</keyword>